<keyword evidence="7" id="KW-1185">Reference proteome</keyword>
<sequence>MECAVESTRQLALLEKYQTLLSRTQRMLALARDADWAALIDQESHYVVQVEQLIQLDAELQLDTDGRDRKARLLEQILENDLEIRQHLMERREELGNLIGATQRQRNLRRTYGVVEQATATPADMRFTKRSP</sequence>
<reference evidence="6 7" key="1">
    <citation type="submission" date="2020-08" db="EMBL/GenBank/DDBJ databases">
        <title>Genomic Encyclopedia of Type Strains, Phase III (KMG-III): the genomes of soil and plant-associated and newly described type strains.</title>
        <authorList>
            <person name="Whitman W."/>
        </authorList>
    </citation>
    <scope>NUCLEOTIDE SEQUENCE [LARGE SCALE GENOMIC DNA]</scope>
    <source>
        <strain evidence="6 7">CECT 7341</strain>
    </source>
</reference>
<dbReference type="Pfam" id="PF05400">
    <property type="entry name" value="FliT"/>
    <property type="match status" value="1"/>
</dbReference>
<name>A0A7W5DH68_9GAMM</name>
<keyword evidence="6" id="KW-0282">Flagellum</keyword>
<dbReference type="Gene3D" id="1.20.58.380">
    <property type="entry name" value="Flagellar protein flit"/>
    <property type="match status" value="1"/>
</dbReference>
<proteinExistence type="predicted"/>
<dbReference type="GO" id="GO:0044781">
    <property type="term" value="P:bacterial-type flagellum organization"/>
    <property type="evidence" value="ECO:0007669"/>
    <property type="project" value="UniProtKB-KW"/>
</dbReference>
<evidence type="ECO:0000256" key="2">
    <source>
        <dbReference type="ARBA" id="ARBA00022490"/>
    </source>
</evidence>
<accession>A0A7W5DH68</accession>
<dbReference type="RefSeq" id="WP_183313170.1">
    <property type="nucleotide sequence ID" value="NZ_JACHXQ010000001.1"/>
</dbReference>
<keyword evidence="6" id="KW-0969">Cilium</keyword>
<evidence type="ECO:0000256" key="4">
    <source>
        <dbReference type="ARBA" id="ARBA00023186"/>
    </source>
</evidence>
<keyword evidence="3" id="KW-1005">Bacterial flagellum biogenesis</keyword>
<comment type="subcellular location">
    <subcellularLocation>
        <location evidence="1">Cytoplasm</location>
        <location evidence="1">Cytosol</location>
    </subcellularLocation>
</comment>
<keyword evidence="6" id="KW-0966">Cell projection</keyword>
<dbReference type="EMBL" id="JACHXQ010000001">
    <property type="protein sequence ID" value="MBB3182887.1"/>
    <property type="molecule type" value="Genomic_DNA"/>
</dbReference>
<dbReference type="AlphaFoldDB" id="A0A7W5DH68"/>
<dbReference type="InterPro" id="IPR008622">
    <property type="entry name" value="FliT"/>
</dbReference>
<protein>
    <recommendedName>
        <fullName evidence="5">Flagellar protein FliT</fullName>
    </recommendedName>
</protein>
<comment type="caution">
    <text evidence="6">The sequence shown here is derived from an EMBL/GenBank/DDBJ whole genome shotgun (WGS) entry which is preliminary data.</text>
</comment>
<evidence type="ECO:0000256" key="3">
    <source>
        <dbReference type="ARBA" id="ARBA00022795"/>
    </source>
</evidence>
<dbReference type="Proteomes" id="UP000563050">
    <property type="component" value="Unassembled WGS sequence"/>
</dbReference>
<keyword evidence="4" id="KW-0143">Chaperone</keyword>
<keyword evidence="2" id="KW-0963">Cytoplasm</keyword>
<organism evidence="6 7">
    <name type="scientific">Halomonas fontilapidosi</name>
    <dbReference type="NCBI Taxonomy" id="616675"/>
    <lineage>
        <taxon>Bacteria</taxon>
        <taxon>Pseudomonadati</taxon>
        <taxon>Pseudomonadota</taxon>
        <taxon>Gammaproteobacteria</taxon>
        <taxon>Oceanospirillales</taxon>
        <taxon>Halomonadaceae</taxon>
        <taxon>Halomonas</taxon>
    </lineage>
</organism>
<evidence type="ECO:0000256" key="1">
    <source>
        <dbReference type="ARBA" id="ARBA00004514"/>
    </source>
</evidence>
<evidence type="ECO:0000313" key="6">
    <source>
        <dbReference type="EMBL" id="MBB3182887.1"/>
    </source>
</evidence>
<gene>
    <name evidence="6" type="ORF">FHR95_000411</name>
</gene>
<evidence type="ECO:0000256" key="5">
    <source>
        <dbReference type="ARBA" id="ARBA00093797"/>
    </source>
</evidence>
<evidence type="ECO:0000313" key="7">
    <source>
        <dbReference type="Proteomes" id="UP000563050"/>
    </source>
</evidence>